<evidence type="ECO:0000313" key="1">
    <source>
        <dbReference type="EMBL" id="CAE6752053.1"/>
    </source>
</evidence>
<proteinExistence type="predicted"/>
<name>A0ABM8RGK9_9BACT</name>
<dbReference type="Pfam" id="PF13826">
    <property type="entry name" value="Monooxy_af470-like"/>
    <property type="match status" value="1"/>
</dbReference>
<dbReference type="EMBL" id="CAJNBJ010000016">
    <property type="protein sequence ID" value="CAE6752053.1"/>
    <property type="molecule type" value="Genomic_DNA"/>
</dbReference>
<evidence type="ECO:0008006" key="3">
    <source>
        <dbReference type="Google" id="ProtNLM"/>
    </source>
</evidence>
<organism evidence="1 2">
    <name type="scientific">Nitrospira defluvii</name>
    <dbReference type="NCBI Taxonomy" id="330214"/>
    <lineage>
        <taxon>Bacteria</taxon>
        <taxon>Pseudomonadati</taxon>
        <taxon>Nitrospirota</taxon>
        <taxon>Nitrospiria</taxon>
        <taxon>Nitrospirales</taxon>
        <taxon>Nitrospiraceae</taxon>
        <taxon>Nitrospira</taxon>
    </lineage>
</organism>
<protein>
    <recommendedName>
        <fullName evidence="3">DUF4188 domain-containing protein</fullName>
    </recommendedName>
</protein>
<gene>
    <name evidence="1" type="ORF">NSPZN2_30221</name>
</gene>
<keyword evidence="2" id="KW-1185">Reference proteome</keyword>
<dbReference type="InterPro" id="IPR025444">
    <property type="entry name" value="Monooxy_af470"/>
</dbReference>
<sequence>MPRPILRRTVDLSGFPDLVVIYLGMRVNHWTGLKTLFGFGPKIARSVEAQPDGLLLHEPLLWSMLPPHVGMRQYWRDFDALERWARSDPHRQWWQQFLRDTGGTGFWHEAYFMRGGMEAVYNDILVEIGFLRFAPAQAAKGPLFTARSRAGRTGESALPAAVTEEDLDR</sequence>
<evidence type="ECO:0000313" key="2">
    <source>
        <dbReference type="Proteomes" id="UP000675880"/>
    </source>
</evidence>
<comment type="caution">
    <text evidence="1">The sequence shown here is derived from an EMBL/GenBank/DDBJ whole genome shotgun (WGS) entry which is preliminary data.</text>
</comment>
<accession>A0ABM8RGK9</accession>
<dbReference type="RefSeq" id="WP_213042413.1">
    <property type="nucleotide sequence ID" value="NZ_CAJNBJ010000016.1"/>
</dbReference>
<reference evidence="1 2" key="1">
    <citation type="submission" date="2021-02" db="EMBL/GenBank/DDBJ databases">
        <authorList>
            <person name="Han P."/>
        </authorList>
    </citation>
    <scope>NUCLEOTIDE SEQUENCE [LARGE SCALE GENOMIC DNA]</scope>
    <source>
        <strain evidence="1">Candidatus Nitrospira sp. ZN2</strain>
    </source>
</reference>
<dbReference type="Proteomes" id="UP000675880">
    <property type="component" value="Unassembled WGS sequence"/>
</dbReference>